<protein>
    <submittedName>
        <fullName evidence="1">Siroheme synthase</fullName>
    </submittedName>
</protein>
<evidence type="ECO:0000313" key="1">
    <source>
        <dbReference type="EMBL" id="OXE30539.1"/>
    </source>
</evidence>
<accession>A0A227J5Y7</accession>
<proteinExistence type="predicted"/>
<reference evidence="1 2" key="1">
    <citation type="journal article" date="2017" name="Appl. Environ. Microbiol.">
        <title>Parallel evolution of two clades of a major Atlantic endemic Vibrio parahaemolyticus pathogen lineage by independent acquisition of related pathogenicity islands.</title>
        <authorList>
            <person name="Xu F."/>
            <person name="Gonzalez-Escalona N."/>
            <person name="Drees K.P."/>
            <person name="Sebra R.P."/>
            <person name="Cooper V.S."/>
            <person name="Jones S.H."/>
            <person name="Whistler C.A."/>
        </authorList>
    </citation>
    <scope>NUCLEOTIDE SEQUENCE [LARGE SCALE GENOMIC DNA]</scope>
    <source>
        <strain evidence="1 2">MAVP-3</strain>
    </source>
</reference>
<dbReference type="EMBL" id="NIXT01002116">
    <property type="protein sequence ID" value="OXE30539.1"/>
    <property type="molecule type" value="Genomic_DNA"/>
</dbReference>
<gene>
    <name evidence="1" type="ORF">CA163_22820</name>
</gene>
<dbReference type="Proteomes" id="UP000214596">
    <property type="component" value="Unassembled WGS sequence"/>
</dbReference>
<evidence type="ECO:0000313" key="2">
    <source>
        <dbReference type="Proteomes" id="UP000214596"/>
    </source>
</evidence>
<sequence>IKAVRYMQQAELALYSTKCESDTMELVRRDAEREAFSNAAELSDKLAKAKKDNLRVCVFIPQGTSEFMLLQGQDLVI</sequence>
<organism evidence="1 2">
    <name type="scientific">Vibrio parahaemolyticus</name>
    <dbReference type="NCBI Taxonomy" id="670"/>
    <lineage>
        <taxon>Bacteria</taxon>
        <taxon>Pseudomonadati</taxon>
        <taxon>Pseudomonadota</taxon>
        <taxon>Gammaproteobacteria</taxon>
        <taxon>Vibrionales</taxon>
        <taxon>Vibrionaceae</taxon>
        <taxon>Vibrio</taxon>
    </lineage>
</organism>
<dbReference type="AlphaFoldDB" id="A0A227J5Y7"/>
<comment type="caution">
    <text evidence="1">The sequence shown here is derived from an EMBL/GenBank/DDBJ whole genome shotgun (WGS) entry which is preliminary data.</text>
</comment>
<name>A0A227J5Y7_VIBPH</name>
<feature type="non-terminal residue" evidence="1">
    <location>
        <position position="1"/>
    </location>
</feature>